<dbReference type="AlphaFoldDB" id="A0AAW1V407"/>
<accession>A0AAW1V407</accession>
<dbReference type="Proteomes" id="UP001431783">
    <property type="component" value="Unassembled WGS sequence"/>
</dbReference>
<evidence type="ECO:0000256" key="3">
    <source>
        <dbReference type="SAM" id="MobiDB-lite"/>
    </source>
</evidence>
<keyword evidence="6" id="KW-1185">Reference proteome</keyword>
<gene>
    <name evidence="5" type="ORF">WA026_000492</name>
</gene>
<dbReference type="PROSITE" id="PS50158">
    <property type="entry name" value="ZF_CCHC"/>
    <property type="match status" value="1"/>
</dbReference>
<proteinExistence type="predicted"/>
<feature type="domain" description="CCHC-type" evidence="4">
    <location>
        <begin position="75"/>
        <end position="88"/>
    </location>
</feature>
<evidence type="ECO:0000313" key="5">
    <source>
        <dbReference type="EMBL" id="KAK9888225.1"/>
    </source>
</evidence>
<name>A0AAW1V407_9CUCU</name>
<sequence>MTENTDKKIDKDLKEQGNPVTKVVRMKGKKRYQAPLVRVELSSREDRTIDTDLRFCCELSVQVESVRLKSEMVQCYKCHLFGHVQRNCHSDPKCMRSGEAHNTYECTKARTSKPRCANCSSEHLSTNVHCIKNPNNPKNNKMTTRNLEHTPQPPANYWQKRAEEAERQQKQKTENLEKVEDKSTAEDELAMILGKMLIEFCSNTNTTRKQKLDLIDKQDKLIELFRQNSHEHQ</sequence>
<feature type="coiled-coil region" evidence="2">
    <location>
        <begin position="155"/>
        <end position="182"/>
    </location>
</feature>
<evidence type="ECO:0000256" key="2">
    <source>
        <dbReference type="SAM" id="Coils"/>
    </source>
</evidence>
<evidence type="ECO:0000313" key="6">
    <source>
        <dbReference type="Proteomes" id="UP001431783"/>
    </source>
</evidence>
<evidence type="ECO:0000259" key="4">
    <source>
        <dbReference type="PROSITE" id="PS50158"/>
    </source>
</evidence>
<protein>
    <recommendedName>
        <fullName evidence="4">CCHC-type domain-containing protein</fullName>
    </recommendedName>
</protein>
<dbReference type="InterPro" id="IPR001878">
    <property type="entry name" value="Znf_CCHC"/>
</dbReference>
<feature type="region of interest" description="Disordered" evidence="3">
    <location>
        <begin position="132"/>
        <end position="154"/>
    </location>
</feature>
<comment type="caution">
    <text evidence="5">The sequence shown here is derived from an EMBL/GenBank/DDBJ whole genome shotgun (WGS) entry which is preliminary data.</text>
</comment>
<keyword evidence="1" id="KW-0479">Metal-binding</keyword>
<dbReference type="EMBL" id="JARQZJ010000121">
    <property type="protein sequence ID" value="KAK9888225.1"/>
    <property type="molecule type" value="Genomic_DNA"/>
</dbReference>
<keyword evidence="1" id="KW-0863">Zinc-finger</keyword>
<reference evidence="5 6" key="1">
    <citation type="submission" date="2023-03" db="EMBL/GenBank/DDBJ databases">
        <title>Genome insight into feeding habits of ladybird beetles.</title>
        <authorList>
            <person name="Li H.-S."/>
            <person name="Huang Y.-H."/>
            <person name="Pang H."/>
        </authorList>
    </citation>
    <scope>NUCLEOTIDE SEQUENCE [LARGE SCALE GENOMIC DNA]</scope>
    <source>
        <strain evidence="5">SYSU_2023b</strain>
        <tissue evidence="5">Whole body</tissue>
    </source>
</reference>
<organism evidence="5 6">
    <name type="scientific">Henosepilachna vigintioctopunctata</name>
    <dbReference type="NCBI Taxonomy" id="420089"/>
    <lineage>
        <taxon>Eukaryota</taxon>
        <taxon>Metazoa</taxon>
        <taxon>Ecdysozoa</taxon>
        <taxon>Arthropoda</taxon>
        <taxon>Hexapoda</taxon>
        <taxon>Insecta</taxon>
        <taxon>Pterygota</taxon>
        <taxon>Neoptera</taxon>
        <taxon>Endopterygota</taxon>
        <taxon>Coleoptera</taxon>
        <taxon>Polyphaga</taxon>
        <taxon>Cucujiformia</taxon>
        <taxon>Coccinelloidea</taxon>
        <taxon>Coccinellidae</taxon>
        <taxon>Epilachninae</taxon>
        <taxon>Epilachnini</taxon>
        <taxon>Henosepilachna</taxon>
    </lineage>
</organism>
<dbReference type="GO" id="GO:0008270">
    <property type="term" value="F:zinc ion binding"/>
    <property type="evidence" value="ECO:0007669"/>
    <property type="project" value="UniProtKB-KW"/>
</dbReference>
<evidence type="ECO:0000256" key="1">
    <source>
        <dbReference type="PROSITE-ProRule" id="PRU00047"/>
    </source>
</evidence>
<dbReference type="GO" id="GO:0003676">
    <property type="term" value="F:nucleic acid binding"/>
    <property type="evidence" value="ECO:0007669"/>
    <property type="project" value="InterPro"/>
</dbReference>
<feature type="compositionally biased region" description="Low complexity" evidence="3">
    <location>
        <begin position="132"/>
        <end position="141"/>
    </location>
</feature>
<keyword evidence="2" id="KW-0175">Coiled coil</keyword>
<keyword evidence="1" id="KW-0862">Zinc</keyword>